<evidence type="ECO:0000259" key="1">
    <source>
        <dbReference type="PROSITE" id="PS50011"/>
    </source>
</evidence>
<dbReference type="Pfam" id="PF07714">
    <property type="entry name" value="PK_Tyr_Ser-Thr"/>
    <property type="match status" value="1"/>
</dbReference>
<protein>
    <recommendedName>
        <fullName evidence="1">Protein kinase domain-containing protein</fullName>
    </recommendedName>
</protein>
<dbReference type="InterPro" id="IPR011009">
    <property type="entry name" value="Kinase-like_dom_sf"/>
</dbReference>
<reference evidence="2 3" key="1">
    <citation type="submission" date="2024-04" db="EMBL/GenBank/DDBJ databases">
        <title>Tritrichomonas musculus Genome.</title>
        <authorList>
            <person name="Alves-Ferreira E."/>
            <person name="Grigg M."/>
            <person name="Lorenzi H."/>
            <person name="Galac M."/>
        </authorList>
    </citation>
    <scope>NUCLEOTIDE SEQUENCE [LARGE SCALE GENOMIC DNA]</scope>
    <source>
        <strain evidence="2 3">EAF2021</strain>
    </source>
</reference>
<sequence length="639" mass="76346">MEISDYIQKNTDIYHNILEFIDSGTDNEKDYQKIFQSLGTKNKDELRLFILLISKISENHFRFPYFFKKIESLILHFEDQIKIIFNDEEIYTMFKNSPRILLFLIQKGICTTECIYYSKLYFYPEIKNDIAKEEKENLENQFQKIDPIEVFESKRLIGENDSEICKLIREDSVVEFITYVSTNSINVSSKIPHSIYETNPFLLNHRDTSLIEYAAFFGSIEIFKYLRINGATIESILWSYAIHGKNAYLIHLLEGDEIKRDNKETFCESIKCHHNEIAHYFETNEEDSDHNEPLNILDEEEGPIEIVYYNFDFIQEDFFSNKNTFYYLCEYKYFSLARLYLKSLGIDPSFLIQADEYEEYNHENSFKVVEKIDSGEKYICKKANEKEIDYELEFKMKIKYPCLIELIGYSSIETDDFDGPTLWYKYYKNGTLEKYLSDKNFDKRNPKNYILILGIAIAMHYLIQNNIRHYKFFPSHIFIDENFYPIIFGYTDKPLISVDWLEVFYDYSYDDIAHMAPERLGQLNFSPKSDVYSYGIMLYRFFTGKTPFFDCKRKFSGFLAKQILSGRKPDLSIIENKVFTHLLDNCLEDNPCERMNFEMIIDFITNEEFYSYYRDLDHESVKKFLDIFGNEFDHLKNKF</sequence>
<feature type="domain" description="Protein kinase" evidence="1">
    <location>
        <begin position="338"/>
        <end position="610"/>
    </location>
</feature>
<dbReference type="SUPFAM" id="SSF56112">
    <property type="entry name" value="Protein kinase-like (PK-like)"/>
    <property type="match status" value="1"/>
</dbReference>
<dbReference type="InterPro" id="IPR000719">
    <property type="entry name" value="Prot_kinase_dom"/>
</dbReference>
<keyword evidence="3" id="KW-1185">Reference proteome</keyword>
<dbReference type="PANTHER" id="PTHR47975">
    <property type="entry name" value="S-LOCUS LECTIN KINASE FAMILY PROTEIN"/>
    <property type="match status" value="1"/>
</dbReference>
<dbReference type="Proteomes" id="UP001470230">
    <property type="component" value="Unassembled WGS sequence"/>
</dbReference>
<accession>A0ABR2H6R1</accession>
<evidence type="ECO:0000313" key="3">
    <source>
        <dbReference type="Proteomes" id="UP001470230"/>
    </source>
</evidence>
<gene>
    <name evidence="2" type="ORF">M9Y10_027122</name>
</gene>
<dbReference type="SUPFAM" id="SSF48403">
    <property type="entry name" value="Ankyrin repeat"/>
    <property type="match status" value="1"/>
</dbReference>
<evidence type="ECO:0000313" key="2">
    <source>
        <dbReference type="EMBL" id="KAK8841503.1"/>
    </source>
</evidence>
<dbReference type="PROSITE" id="PS50011">
    <property type="entry name" value="PROTEIN_KINASE_DOM"/>
    <property type="match status" value="1"/>
</dbReference>
<dbReference type="PANTHER" id="PTHR47975:SF70">
    <property type="entry name" value="PROTEIN KINASE DOMAIN-CONTAINING PROTEIN"/>
    <property type="match status" value="1"/>
</dbReference>
<comment type="caution">
    <text evidence="2">The sequence shown here is derived from an EMBL/GenBank/DDBJ whole genome shotgun (WGS) entry which is preliminary data.</text>
</comment>
<organism evidence="2 3">
    <name type="scientific">Tritrichomonas musculus</name>
    <dbReference type="NCBI Taxonomy" id="1915356"/>
    <lineage>
        <taxon>Eukaryota</taxon>
        <taxon>Metamonada</taxon>
        <taxon>Parabasalia</taxon>
        <taxon>Tritrichomonadida</taxon>
        <taxon>Tritrichomonadidae</taxon>
        <taxon>Tritrichomonas</taxon>
    </lineage>
</organism>
<dbReference type="InterPro" id="IPR001245">
    <property type="entry name" value="Ser-Thr/Tyr_kinase_cat_dom"/>
</dbReference>
<proteinExistence type="predicted"/>
<dbReference type="Gene3D" id="1.10.510.10">
    <property type="entry name" value="Transferase(Phosphotransferase) domain 1"/>
    <property type="match status" value="1"/>
</dbReference>
<name>A0ABR2H6R1_9EUKA</name>
<dbReference type="InterPro" id="IPR036770">
    <property type="entry name" value="Ankyrin_rpt-contain_sf"/>
</dbReference>
<dbReference type="EMBL" id="JAPFFF010000041">
    <property type="protein sequence ID" value="KAK8841503.1"/>
    <property type="molecule type" value="Genomic_DNA"/>
</dbReference>